<sequence length="67" mass="7949">MKWRRDGVSCRESCKWNGKGNPNNRAQRVKIFEATPLHQLMKRSLTKQHTQGRKMKIEEDITKNCYS</sequence>
<comment type="caution">
    <text evidence="1">The sequence shown here is derived from an EMBL/GenBank/DDBJ whole genome shotgun (WGS) entry which is preliminary data.</text>
</comment>
<protein>
    <submittedName>
        <fullName evidence="1">Uncharacterized protein</fullName>
    </submittedName>
</protein>
<evidence type="ECO:0000313" key="1">
    <source>
        <dbReference type="EMBL" id="KND98569.1"/>
    </source>
</evidence>
<dbReference type="AlphaFoldDB" id="A0A0L0NX44"/>
<organism evidence="1 2">
    <name type="scientific">Candidozyma auris</name>
    <name type="common">Yeast</name>
    <name type="synonym">Candida auris</name>
    <dbReference type="NCBI Taxonomy" id="498019"/>
    <lineage>
        <taxon>Eukaryota</taxon>
        <taxon>Fungi</taxon>
        <taxon>Dikarya</taxon>
        <taxon>Ascomycota</taxon>
        <taxon>Saccharomycotina</taxon>
        <taxon>Pichiomycetes</taxon>
        <taxon>Metschnikowiaceae</taxon>
        <taxon>Candidozyma</taxon>
    </lineage>
</organism>
<dbReference type="Proteomes" id="UP000037122">
    <property type="component" value="Unassembled WGS sequence"/>
</dbReference>
<dbReference type="EMBL" id="LGST01000031">
    <property type="protein sequence ID" value="KND98569.1"/>
    <property type="molecule type" value="Genomic_DNA"/>
</dbReference>
<dbReference type="VEuPathDB" id="FungiDB:QG37_04465"/>
<gene>
    <name evidence="1" type="ORF">QG37_04465</name>
</gene>
<reference evidence="2" key="1">
    <citation type="journal article" date="2015" name="BMC Genomics">
        <title>Draft genome of a commonly misdiagnosed multidrug resistant pathogen Candida auris.</title>
        <authorList>
            <person name="Chatterjee S."/>
            <person name="Alampalli S.V."/>
            <person name="Nageshan R.K."/>
            <person name="Chettiar S.T."/>
            <person name="Joshi S."/>
            <person name="Tatu U.S."/>
        </authorList>
    </citation>
    <scope>NUCLEOTIDE SEQUENCE [LARGE SCALE GENOMIC DNA]</scope>
    <source>
        <strain evidence="2">6684</strain>
    </source>
</reference>
<name>A0A0L0NX44_CANAR</name>
<accession>A0A0L0NX44</accession>
<evidence type="ECO:0000313" key="2">
    <source>
        <dbReference type="Proteomes" id="UP000037122"/>
    </source>
</evidence>
<proteinExistence type="predicted"/>